<comment type="caution">
    <text evidence="1">The sequence shown here is derived from an EMBL/GenBank/DDBJ whole genome shotgun (WGS) entry which is preliminary data.</text>
</comment>
<evidence type="ECO:0000313" key="2">
    <source>
        <dbReference type="Proteomes" id="UP000034588"/>
    </source>
</evidence>
<name>A0A0G1VW04_9BACT</name>
<dbReference type="AlphaFoldDB" id="A0A0G1VW04"/>
<accession>A0A0G1VW04</accession>
<gene>
    <name evidence="1" type="ORF">UY48_C0033G0009</name>
</gene>
<organism evidence="1 2">
    <name type="scientific">Candidatus Gottesmanbacteria bacterium GW2011_GWB1_49_7</name>
    <dbReference type="NCBI Taxonomy" id="1618448"/>
    <lineage>
        <taxon>Bacteria</taxon>
        <taxon>Candidatus Gottesmaniibacteriota</taxon>
    </lineage>
</organism>
<proteinExistence type="predicted"/>
<protein>
    <submittedName>
        <fullName evidence="1">Uncharacterized protein</fullName>
    </submittedName>
</protein>
<dbReference type="Proteomes" id="UP000034588">
    <property type="component" value="Unassembled WGS sequence"/>
</dbReference>
<reference evidence="1 2" key="1">
    <citation type="journal article" date="2015" name="Nature">
        <title>rRNA introns, odd ribosomes, and small enigmatic genomes across a large radiation of phyla.</title>
        <authorList>
            <person name="Brown C.T."/>
            <person name="Hug L.A."/>
            <person name="Thomas B.C."/>
            <person name="Sharon I."/>
            <person name="Castelle C.J."/>
            <person name="Singh A."/>
            <person name="Wilkins M.J."/>
            <person name="Williams K.H."/>
            <person name="Banfield J.F."/>
        </authorList>
    </citation>
    <scope>NUCLEOTIDE SEQUENCE [LARGE SCALE GENOMIC DNA]</scope>
</reference>
<evidence type="ECO:0000313" key="1">
    <source>
        <dbReference type="EMBL" id="KKW10621.1"/>
    </source>
</evidence>
<dbReference type="EMBL" id="LCQD01000033">
    <property type="protein sequence ID" value="KKW10621.1"/>
    <property type="molecule type" value="Genomic_DNA"/>
</dbReference>
<sequence>MTTNQSPKRDPLEVLHGEIQDELGKWHKLGMSTKGAVVDHFINDVRLDTLVKFLVEKKVLEEDELNFAFGNELLNRLRGIRVRNEDAMRQAPRLFGPNGEGLF</sequence>